<reference evidence="2" key="1">
    <citation type="journal article" date="2020" name="Fungal Divers.">
        <title>Resolving the Mortierellaceae phylogeny through synthesis of multi-gene phylogenetics and phylogenomics.</title>
        <authorList>
            <person name="Vandepol N."/>
            <person name="Liber J."/>
            <person name="Desiro A."/>
            <person name="Na H."/>
            <person name="Kennedy M."/>
            <person name="Barry K."/>
            <person name="Grigoriev I.V."/>
            <person name="Miller A.N."/>
            <person name="O'Donnell K."/>
            <person name="Stajich J.E."/>
            <person name="Bonito G."/>
        </authorList>
    </citation>
    <scope>NUCLEOTIDE SEQUENCE</scope>
    <source>
        <strain evidence="2">NRRL 2591</strain>
    </source>
</reference>
<gene>
    <name evidence="2" type="ORF">EC957_001490</name>
</gene>
<proteinExistence type="predicted"/>
<feature type="region of interest" description="Disordered" evidence="1">
    <location>
        <begin position="151"/>
        <end position="192"/>
    </location>
</feature>
<evidence type="ECO:0000256" key="1">
    <source>
        <dbReference type="SAM" id="MobiDB-lite"/>
    </source>
</evidence>
<sequence length="328" mass="37574">MKRKAGEEHVTLRNFVRKFGYTNRESAYSAYDTLIKDSQIEARRSKRLRDAFNTFKGNAEKLFWSSMESRVDTTLTSRKAGMVTRAVGIRQATLDYERFFEDVNLTEAGEFSVSSGADERDFTNDDVEASMKQTKSSSAPAPTRRARYWDKLQGREAESSQPVTTLPPKRRRSPSPISHAGHVMPNPFLSPSKEAHDQHVFKALNQTTEWQERGVDYLALFREYQRTVNDEVFASLANDLIADLTPLSSRADSFPHFIMQNKGLRALKASRRARESTCTVNDKWPAFMDISSRVFSQDVQSYEDVRKKLAEEDQLHPMVMYMQSILLS</sequence>
<evidence type="ECO:0000313" key="3">
    <source>
        <dbReference type="Proteomes" id="UP000723463"/>
    </source>
</evidence>
<dbReference type="Proteomes" id="UP000723463">
    <property type="component" value="Unassembled WGS sequence"/>
</dbReference>
<dbReference type="EMBL" id="JAAAXW010000128">
    <property type="protein sequence ID" value="KAF9542837.1"/>
    <property type="molecule type" value="Genomic_DNA"/>
</dbReference>
<organism evidence="2 3">
    <name type="scientific">Mortierella hygrophila</name>
    <dbReference type="NCBI Taxonomy" id="979708"/>
    <lineage>
        <taxon>Eukaryota</taxon>
        <taxon>Fungi</taxon>
        <taxon>Fungi incertae sedis</taxon>
        <taxon>Mucoromycota</taxon>
        <taxon>Mortierellomycotina</taxon>
        <taxon>Mortierellomycetes</taxon>
        <taxon>Mortierellales</taxon>
        <taxon>Mortierellaceae</taxon>
        <taxon>Mortierella</taxon>
    </lineage>
</organism>
<accession>A0A9P6K2B4</accession>
<keyword evidence="3" id="KW-1185">Reference proteome</keyword>
<protein>
    <submittedName>
        <fullName evidence="2">Uncharacterized protein</fullName>
    </submittedName>
</protein>
<name>A0A9P6K2B4_9FUNG</name>
<comment type="caution">
    <text evidence="2">The sequence shown here is derived from an EMBL/GenBank/DDBJ whole genome shotgun (WGS) entry which is preliminary data.</text>
</comment>
<evidence type="ECO:0000313" key="2">
    <source>
        <dbReference type="EMBL" id="KAF9542837.1"/>
    </source>
</evidence>
<dbReference type="AlphaFoldDB" id="A0A9P6K2B4"/>